<dbReference type="PROSITE" id="PS50885">
    <property type="entry name" value="HAMP"/>
    <property type="match status" value="1"/>
</dbReference>
<dbReference type="Gene3D" id="3.30.565.10">
    <property type="entry name" value="Histidine kinase-like ATPase, C-terminal domain"/>
    <property type="match status" value="1"/>
</dbReference>
<proteinExistence type="predicted"/>
<dbReference type="SUPFAM" id="SSF55874">
    <property type="entry name" value="ATPase domain of HSP90 chaperone/DNA topoisomerase II/histidine kinase"/>
    <property type="match status" value="1"/>
</dbReference>
<dbReference type="AlphaFoldDB" id="A0A4Y8LDV5"/>
<keyword evidence="6" id="KW-0547">Nucleotide-binding</keyword>
<comment type="subcellular location">
    <subcellularLocation>
        <location evidence="1">Cell membrane</location>
        <topology evidence="1">Multi-pass membrane protein</topology>
    </subcellularLocation>
</comment>
<feature type="transmembrane region" description="Helical" evidence="12">
    <location>
        <begin position="300"/>
        <end position="324"/>
    </location>
</feature>
<dbReference type="Pfam" id="PF06580">
    <property type="entry name" value="His_kinase"/>
    <property type="match status" value="1"/>
</dbReference>
<organism evidence="14 15">
    <name type="scientific">Jeotgalibacillus salarius</name>
    <dbReference type="NCBI Taxonomy" id="546023"/>
    <lineage>
        <taxon>Bacteria</taxon>
        <taxon>Bacillati</taxon>
        <taxon>Bacillota</taxon>
        <taxon>Bacilli</taxon>
        <taxon>Bacillales</taxon>
        <taxon>Caryophanaceae</taxon>
        <taxon>Jeotgalibacillus</taxon>
    </lineage>
</organism>
<evidence type="ECO:0000256" key="12">
    <source>
        <dbReference type="SAM" id="Phobius"/>
    </source>
</evidence>
<keyword evidence="8" id="KW-0067">ATP-binding</keyword>
<dbReference type="PANTHER" id="PTHR34220">
    <property type="entry name" value="SENSOR HISTIDINE KINASE YPDA"/>
    <property type="match status" value="1"/>
</dbReference>
<keyword evidence="5 12" id="KW-0812">Transmembrane</keyword>
<dbReference type="Proteomes" id="UP000297776">
    <property type="component" value="Unassembled WGS sequence"/>
</dbReference>
<dbReference type="PANTHER" id="PTHR34220:SF11">
    <property type="entry name" value="SENSOR PROTEIN KINASE HPTS"/>
    <property type="match status" value="1"/>
</dbReference>
<evidence type="ECO:0000256" key="7">
    <source>
        <dbReference type="ARBA" id="ARBA00022777"/>
    </source>
</evidence>
<evidence type="ECO:0000313" key="15">
    <source>
        <dbReference type="Proteomes" id="UP000297776"/>
    </source>
</evidence>
<sequence length="605" mass="68587">MQRVGMSMFFSLRNRLFIIFTILLTIPFLVLSILIPAWLTESIKDQTRELSVEVMDQYSLYIESIATQAEDIGKQVLLNELTQDWLRVNGNPDATVGEKFLAETNLESQLAAMMINNSNSMSINVFLNDGATVWGEGLGWTAEGWYSEYLNDERIYTGAHLDSFQQSSEMINQQVNSFLVPLFDLNTMMNGGVIKVSFPTHILENALDNQAIVQTGYTYLVDSNAEKVLSQRVPSEKTDLTQTIGAINLSDLEKGMIERVEEGEKFLIFYQKLPFADWVLMNEVAESELFSEVNDLQRTLLFISFGIFILTMIASFIFSSTIILPVSGLTKAMSFIERGDFKGAKSALPSVRSGKDEVGYLIHAADHTIDQLNRMIETEYKANLRRKDAEYNALLLQINPHFLNNTLEIIGSLALQEKNREVMNVSVALGKMLRYSLKTEHTEVPLAEELMYIKSYTDILKIRYGDQLKVTIKDDSSALGLLVPKFTLQPLVENAVKYSFTQKHHAEIDISITDQNHSVIVAVSDKGEGMTEDLITNLKDFEESDVLKSKGYSIGLRNVIGRLKLYFGDRFSYDIKSRPGLGTDMYLYFYTNEGVENDEDHDRRR</sequence>
<evidence type="ECO:0000256" key="3">
    <source>
        <dbReference type="ARBA" id="ARBA00022553"/>
    </source>
</evidence>
<evidence type="ECO:0000313" key="14">
    <source>
        <dbReference type="EMBL" id="TFE00642.1"/>
    </source>
</evidence>
<reference evidence="14 15" key="1">
    <citation type="submission" date="2019-03" db="EMBL/GenBank/DDBJ databases">
        <authorList>
            <person name="Yang Y."/>
        </authorList>
    </citation>
    <scope>NUCLEOTIDE SEQUENCE [LARGE SCALE GENOMIC DNA]</scope>
    <source>
        <strain evidence="14 15">ASL-1</strain>
    </source>
</reference>
<dbReference type="Gene3D" id="6.10.340.10">
    <property type="match status" value="1"/>
</dbReference>
<evidence type="ECO:0000256" key="5">
    <source>
        <dbReference type="ARBA" id="ARBA00022692"/>
    </source>
</evidence>
<keyword evidence="11 12" id="KW-0472">Membrane</keyword>
<keyword evidence="15" id="KW-1185">Reference proteome</keyword>
<keyword evidence="4" id="KW-0808">Transferase</keyword>
<dbReference type="GO" id="GO:0000155">
    <property type="term" value="F:phosphorelay sensor kinase activity"/>
    <property type="evidence" value="ECO:0007669"/>
    <property type="project" value="InterPro"/>
</dbReference>
<dbReference type="OrthoDB" id="9776552at2"/>
<dbReference type="InterPro" id="IPR003594">
    <property type="entry name" value="HATPase_dom"/>
</dbReference>
<dbReference type="InterPro" id="IPR003660">
    <property type="entry name" value="HAMP_dom"/>
</dbReference>
<evidence type="ECO:0000256" key="8">
    <source>
        <dbReference type="ARBA" id="ARBA00022840"/>
    </source>
</evidence>
<dbReference type="GO" id="GO:0005524">
    <property type="term" value="F:ATP binding"/>
    <property type="evidence" value="ECO:0007669"/>
    <property type="project" value="UniProtKB-KW"/>
</dbReference>
<name>A0A4Y8LDV5_9BACL</name>
<keyword evidence="7 14" id="KW-0418">Kinase</keyword>
<accession>A0A4Y8LDV5</accession>
<dbReference type="InterPro" id="IPR050640">
    <property type="entry name" value="Bact_2-comp_sensor_kinase"/>
</dbReference>
<feature type="transmembrane region" description="Helical" evidence="12">
    <location>
        <begin position="16"/>
        <end position="39"/>
    </location>
</feature>
<feature type="domain" description="HAMP" evidence="13">
    <location>
        <begin position="320"/>
        <end position="377"/>
    </location>
</feature>
<evidence type="ECO:0000256" key="6">
    <source>
        <dbReference type="ARBA" id="ARBA00022741"/>
    </source>
</evidence>
<evidence type="ECO:0000256" key="11">
    <source>
        <dbReference type="ARBA" id="ARBA00023136"/>
    </source>
</evidence>
<evidence type="ECO:0000256" key="2">
    <source>
        <dbReference type="ARBA" id="ARBA00022475"/>
    </source>
</evidence>
<dbReference type="InterPro" id="IPR010559">
    <property type="entry name" value="Sig_transdc_His_kin_internal"/>
</dbReference>
<dbReference type="GO" id="GO:0005886">
    <property type="term" value="C:plasma membrane"/>
    <property type="evidence" value="ECO:0007669"/>
    <property type="project" value="UniProtKB-SubCell"/>
</dbReference>
<keyword evidence="2" id="KW-1003">Cell membrane</keyword>
<comment type="caution">
    <text evidence="14">The sequence shown here is derived from an EMBL/GenBank/DDBJ whole genome shotgun (WGS) entry which is preliminary data.</text>
</comment>
<keyword evidence="10" id="KW-0902">Two-component regulatory system</keyword>
<evidence type="ECO:0000256" key="10">
    <source>
        <dbReference type="ARBA" id="ARBA00023012"/>
    </source>
</evidence>
<evidence type="ECO:0000256" key="1">
    <source>
        <dbReference type="ARBA" id="ARBA00004651"/>
    </source>
</evidence>
<dbReference type="InterPro" id="IPR036890">
    <property type="entry name" value="HATPase_C_sf"/>
</dbReference>
<dbReference type="Pfam" id="PF02518">
    <property type="entry name" value="HATPase_c"/>
    <property type="match status" value="1"/>
</dbReference>
<keyword evidence="3" id="KW-0597">Phosphoprotein</keyword>
<keyword evidence="9 12" id="KW-1133">Transmembrane helix</keyword>
<protein>
    <submittedName>
        <fullName evidence="14">Sensor histidine kinase</fullName>
    </submittedName>
</protein>
<evidence type="ECO:0000256" key="4">
    <source>
        <dbReference type="ARBA" id="ARBA00022679"/>
    </source>
</evidence>
<evidence type="ECO:0000259" key="13">
    <source>
        <dbReference type="PROSITE" id="PS50885"/>
    </source>
</evidence>
<evidence type="ECO:0000256" key="9">
    <source>
        <dbReference type="ARBA" id="ARBA00022989"/>
    </source>
</evidence>
<gene>
    <name evidence="14" type="ORF">E2626_11760</name>
</gene>
<dbReference type="EMBL" id="SORX01000006">
    <property type="protein sequence ID" value="TFE00642.1"/>
    <property type="molecule type" value="Genomic_DNA"/>
</dbReference>